<comment type="caution">
    <text evidence="1">The sequence shown here is derived from an EMBL/GenBank/DDBJ whole genome shotgun (WGS) entry which is preliminary data.</text>
</comment>
<dbReference type="PANTHER" id="PTHR37828:SF1">
    <property type="entry name" value="YCII-RELATED DOMAIN-CONTAINING PROTEIN"/>
    <property type="match status" value="1"/>
</dbReference>
<dbReference type="RefSeq" id="WP_108928512.1">
    <property type="nucleotide sequence ID" value="NZ_BFAY01000011.1"/>
</dbReference>
<keyword evidence="2" id="KW-1185">Reference proteome</keyword>
<dbReference type="AlphaFoldDB" id="A0A2P2D2D4"/>
<dbReference type="SUPFAM" id="SSF54909">
    <property type="entry name" value="Dimeric alpha+beta barrel"/>
    <property type="match status" value="1"/>
</dbReference>
<gene>
    <name evidence="1" type="ORF">LPTSP1_18060</name>
</gene>
<dbReference type="Proteomes" id="UP000245076">
    <property type="component" value="Unassembled WGS sequence"/>
</dbReference>
<dbReference type="PANTHER" id="PTHR37828">
    <property type="entry name" value="GSR2449 PROTEIN"/>
    <property type="match status" value="1"/>
</dbReference>
<dbReference type="Gene3D" id="3.30.70.1060">
    <property type="entry name" value="Dimeric alpha+beta barrel"/>
    <property type="match status" value="1"/>
</dbReference>
<sequence length="99" mass="10898">MYIVLLKFDFNKSKAPQLMGAHNEWIKNGFEDGHFILVGSLKPGLGGAILVQNISREDLEERISADPFVAENVVKAEILEVEPSKVVPSLEFLVGSSKT</sequence>
<protein>
    <recommendedName>
        <fullName evidence="3">YCII-related domain-containing protein</fullName>
    </recommendedName>
</protein>
<name>A0A2P2D2D4_9LEPT</name>
<evidence type="ECO:0000313" key="1">
    <source>
        <dbReference type="EMBL" id="GBF38812.1"/>
    </source>
</evidence>
<evidence type="ECO:0000313" key="2">
    <source>
        <dbReference type="Proteomes" id="UP000245076"/>
    </source>
</evidence>
<accession>A0A2P2D2D4</accession>
<reference evidence="1 2" key="1">
    <citation type="submission" date="2018-02" db="EMBL/GenBank/DDBJ databases">
        <title>Novel Leptospira species isolated from soil and water in Japan.</title>
        <authorList>
            <person name="Nakao R."/>
            <person name="Masuzawa T."/>
        </authorList>
    </citation>
    <scope>NUCLEOTIDE SEQUENCE [LARGE SCALE GENOMIC DNA]</scope>
    <source>
        <strain evidence="1 2">E8</strain>
    </source>
</reference>
<proteinExistence type="predicted"/>
<dbReference type="OrthoDB" id="9814407at2"/>
<dbReference type="InterPro" id="IPR011008">
    <property type="entry name" value="Dimeric_a/b-barrel"/>
</dbReference>
<organism evidence="1 2">
    <name type="scientific">Leptospira johnsonii</name>
    <dbReference type="NCBI Taxonomy" id="1917820"/>
    <lineage>
        <taxon>Bacteria</taxon>
        <taxon>Pseudomonadati</taxon>
        <taxon>Spirochaetota</taxon>
        <taxon>Spirochaetia</taxon>
        <taxon>Leptospirales</taxon>
        <taxon>Leptospiraceae</taxon>
        <taxon>Leptospira</taxon>
    </lineage>
</organism>
<dbReference type="EMBL" id="BFAY01000011">
    <property type="protein sequence ID" value="GBF38812.1"/>
    <property type="molecule type" value="Genomic_DNA"/>
</dbReference>
<evidence type="ECO:0008006" key="3">
    <source>
        <dbReference type="Google" id="ProtNLM"/>
    </source>
</evidence>